<evidence type="ECO:0000256" key="2">
    <source>
        <dbReference type="ARBA" id="ARBA00022723"/>
    </source>
</evidence>
<dbReference type="SUPFAM" id="SSF54862">
    <property type="entry name" value="4Fe-4S ferredoxins"/>
    <property type="match status" value="2"/>
</dbReference>
<dbReference type="GO" id="GO:0051539">
    <property type="term" value="F:4 iron, 4 sulfur cluster binding"/>
    <property type="evidence" value="ECO:0007669"/>
    <property type="project" value="UniProtKB-KW"/>
</dbReference>
<dbReference type="Pfam" id="PF13187">
    <property type="entry name" value="Fer4_9"/>
    <property type="match status" value="1"/>
</dbReference>
<dbReference type="GO" id="GO:0046872">
    <property type="term" value="F:metal ion binding"/>
    <property type="evidence" value="ECO:0007669"/>
    <property type="project" value="UniProtKB-KW"/>
</dbReference>
<organism evidence="6 7">
    <name type="scientific">Jhaorihella thermophila</name>
    <dbReference type="NCBI Taxonomy" id="488547"/>
    <lineage>
        <taxon>Bacteria</taxon>
        <taxon>Pseudomonadati</taxon>
        <taxon>Pseudomonadota</taxon>
        <taxon>Alphaproteobacteria</taxon>
        <taxon>Rhodobacterales</taxon>
        <taxon>Paracoccaceae</taxon>
        <taxon>Jhaorihella</taxon>
    </lineage>
</organism>
<dbReference type="InterPro" id="IPR017900">
    <property type="entry name" value="4Fe4S_Fe_S_CS"/>
</dbReference>
<dbReference type="EMBL" id="FNVD01000023">
    <property type="protein sequence ID" value="SEG28064.1"/>
    <property type="molecule type" value="Genomic_DNA"/>
</dbReference>
<feature type="domain" description="4Fe-4S ferredoxin-type" evidence="5">
    <location>
        <begin position="245"/>
        <end position="274"/>
    </location>
</feature>
<dbReference type="PANTHER" id="PTHR24960:SF79">
    <property type="entry name" value="PHOTOSYSTEM I IRON-SULFUR CENTER"/>
    <property type="match status" value="1"/>
</dbReference>
<feature type="domain" description="4Fe-4S ferredoxin-type" evidence="5">
    <location>
        <begin position="213"/>
        <end position="242"/>
    </location>
</feature>
<name>A0A1H5YVM6_9RHOB</name>
<dbReference type="Gene3D" id="3.30.70.20">
    <property type="match status" value="3"/>
</dbReference>
<dbReference type="AlphaFoldDB" id="A0A1H5YVM6"/>
<keyword evidence="1" id="KW-0004">4Fe-4S</keyword>
<accession>A0A1H5YVM6</accession>
<dbReference type="Pfam" id="PF12838">
    <property type="entry name" value="Fer4_7"/>
    <property type="match status" value="1"/>
</dbReference>
<keyword evidence="7" id="KW-1185">Reference proteome</keyword>
<evidence type="ECO:0000313" key="6">
    <source>
        <dbReference type="EMBL" id="SEG28064.1"/>
    </source>
</evidence>
<sequence length="325" mass="34405">MTGKAPRPDPRRCARAALPLPLCDVCESVCPVGAITVPAETRAPVIDAETCNRCGACAAACPEAAFPPPVPPPDPSERTWSLVCSGADPEQDLCLNALSIADLALAWAGGVREIEIAEHDCADCDRAGARPFADTLARFNRLAQSRGAASLCAKRVPRPRKSWWQRLAGDGAPDPARRAILRGRPGRGEDDRAAALEEFLALERGSSGPLFPYAPTIDPARCTGCDACVRGCPNGAFQIVAGERPAYVVAAKACTGCGLCVALCDDDAISVTIDGRVGPPVALEAFRCQSCKTMTHRPENSGDDHAELCYICAERQYPRPDNLVL</sequence>
<evidence type="ECO:0000256" key="1">
    <source>
        <dbReference type="ARBA" id="ARBA00022485"/>
    </source>
</evidence>
<protein>
    <submittedName>
        <fullName evidence="6">4Fe-4S dicluster domain-containing protein</fullName>
    </submittedName>
</protein>
<dbReference type="PROSITE" id="PS51379">
    <property type="entry name" value="4FE4S_FER_2"/>
    <property type="match status" value="3"/>
</dbReference>
<keyword evidence="2" id="KW-0479">Metal-binding</keyword>
<dbReference type="Proteomes" id="UP000236742">
    <property type="component" value="Unassembled WGS sequence"/>
</dbReference>
<keyword evidence="3" id="KW-0408">Iron</keyword>
<evidence type="ECO:0000259" key="5">
    <source>
        <dbReference type="PROSITE" id="PS51379"/>
    </source>
</evidence>
<dbReference type="InterPro" id="IPR017896">
    <property type="entry name" value="4Fe4S_Fe-S-bd"/>
</dbReference>
<keyword evidence="4" id="KW-0411">Iron-sulfur</keyword>
<proteinExistence type="predicted"/>
<dbReference type="PROSITE" id="PS00198">
    <property type="entry name" value="4FE4S_FER_1"/>
    <property type="match status" value="2"/>
</dbReference>
<evidence type="ECO:0000256" key="4">
    <source>
        <dbReference type="ARBA" id="ARBA00023014"/>
    </source>
</evidence>
<feature type="domain" description="4Fe-4S ferredoxin-type" evidence="5">
    <location>
        <begin position="42"/>
        <end position="71"/>
    </location>
</feature>
<evidence type="ECO:0000256" key="3">
    <source>
        <dbReference type="ARBA" id="ARBA00023004"/>
    </source>
</evidence>
<dbReference type="PANTHER" id="PTHR24960">
    <property type="entry name" value="PHOTOSYSTEM I IRON-SULFUR CENTER-RELATED"/>
    <property type="match status" value="1"/>
</dbReference>
<reference evidence="7" key="1">
    <citation type="submission" date="2016-10" db="EMBL/GenBank/DDBJ databases">
        <authorList>
            <person name="Varghese N."/>
            <person name="Submissions S."/>
        </authorList>
    </citation>
    <scope>NUCLEOTIDE SEQUENCE [LARGE SCALE GENOMIC DNA]</scope>
    <source>
        <strain evidence="7">DSM 23413</strain>
    </source>
</reference>
<gene>
    <name evidence="6" type="ORF">SAMN05421751_12325</name>
</gene>
<evidence type="ECO:0000313" key="7">
    <source>
        <dbReference type="Proteomes" id="UP000236742"/>
    </source>
</evidence>
<dbReference type="InterPro" id="IPR050157">
    <property type="entry name" value="PSI_iron-sulfur_center"/>
</dbReference>